<dbReference type="Gene3D" id="3.30.70.940">
    <property type="entry name" value="NusG, N-terminal domain"/>
    <property type="match status" value="1"/>
</dbReference>
<gene>
    <name evidence="2" type="ORF">FYJ80_00035</name>
</gene>
<name>A0A7X2PA93_9SPIO</name>
<dbReference type="AlphaFoldDB" id="A0A7X2PA93"/>
<dbReference type="Pfam" id="PF00467">
    <property type="entry name" value="KOW"/>
    <property type="match status" value="1"/>
</dbReference>
<accession>A0A7X2PA93</accession>
<evidence type="ECO:0000313" key="3">
    <source>
        <dbReference type="Proteomes" id="UP000460549"/>
    </source>
</evidence>
<dbReference type="SUPFAM" id="SSF50104">
    <property type="entry name" value="Translation proteins SH3-like domain"/>
    <property type="match status" value="1"/>
</dbReference>
<feature type="domain" description="KOW" evidence="1">
    <location>
        <begin position="109"/>
        <end position="138"/>
    </location>
</feature>
<dbReference type="GO" id="GO:0006354">
    <property type="term" value="P:DNA-templated transcription elongation"/>
    <property type="evidence" value="ECO:0007669"/>
    <property type="project" value="InterPro"/>
</dbReference>
<dbReference type="Proteomes" id="UP000460549">
    <property type="component" value="Unassembled WGS sequence"/>
</dbReference>
<comment type="caution">
    <text evidence="2">The sequence shown here is derived from an EMBL/GenBank/DDBJ whole genome shotgun (WGS) entry which is preliminary data.</text>
</comment>
<protein>
    <recommendedName>
        <fullName evidence="1">KOW domain-containing protein</fullName>
    </recommendedName>
</protein>
<keyword evidence="3" id="KW-1185">Reference proteome</keyword>
<reference evidence="2 3" key="1">
    <citation type="submission" date="2019-08" db="EMBL/GenBank/DDBJ databases">
        <title>In-depth cultivation of the pig gut microbiome towards novel bacterial diversity and tailored functional studies.</title>
        <authorList>
            <person name="Wylensek D."/>
            <person name="Hitch T.C.A."/>
            <person name="Clavel T."/>
        </authorList>
    </citation>
    <scope>NUCLEOTIDE SEQUENCE [LARGE SCALE GENOMIC DNA]</scope>
    <source>
        <strain evidence="2 3">NM-380-WT-3C1</strain>
    </source>
</reference>
<dbReference type="SUPFAM" id="SSF82679">
    <property type="entry name" value="N-utilization substance G protein NusG, N-terminal domain"/>
    <property type="match status" value="1"/>
</dbReference>
<dbReference type="InterPro" id="IPR005824">
    <property type="entry name" value="KOW"/>
</dbReference>
<proteinExistence type="predicted"/>
<dbReference type="EMBL" id="VUNN01000001">
    <property type="protein sequence ID" value="MSU05174.1"/>
    <property type="molecule type" value="Genomic_DNA"/>
</dbReference>
<dbReference type="RefSeq" id="WP_154424079.1">
    <property type="nucleotide sequence ID" value="NZ_VUNN01000001.1"/>
</dbReference>
<sequence length="161" mass="18494">MVIRTKLDKEAYVNVYSPDRAVMEYKKKVKRLVNQPLLPGYLLIETECDLLPIADFFHKESRSSYGLVRYGDRSFYLKGSDKAFAEWIASQKGHITSSKIKVERNLETGRKITVISGPLKDLKGKIINIYKDTKVTVEIPFLDDVKRVNLPIEIIKDDVES</sequence>
<organism evidence="2 3">
    <name type="scientific">Bullifex porci</name>
    <dbReference type="NCBI Taxonomy" id="2606638"/>
    <lineage>
        <taxon>Bacteria</taxon>
        <taxon>Pseudomonadati</taxon>
        <taxon>Spirochaetota</taxon>
        <taxon>Spirochaetia</taxon>
        <taxon>Spirochaetales</taxon>
        <taxon>Spirochaetaceae</taxon>
        <taxon>Bullifex</taxon>
    </lineage>
</organism>
<evidence type="ECO:0000259" key="1">
    <source>
        <dbReference type="Pfam" id="PF00467"/>
    </source>
</evidence>
<dbReference type="InterPro" id="IPR008991">
    <property type="entry name" value="Translation_prot_SH3-like_sf"/>
</dbReference>
<evidence type="ECO:0000313" key="2">
    <source>
        <dbReference type="EMBL" id="MSU05174.1"/>
    </source>
</evidence>
<dbReference type="InterPro" id="IPR036735">
    <property type="entry name" value="NGN_dom_sf"/>
</dbReference>